<accession>A0ABN0UF00</accession>
<feature type="region of interest" description="Disordered" evidence="1">
    <location>
        <begin position="8"/>
        <end position="34"/>
    </location>
</feature>
<keyword evidence="3" id="KW-1185">Reference proteome</keyword>
<dbReference type="Proteomes" id="UP001500416">
    <property type="component" value="Unassembled WGS sequence"/>
</dbReference>
<dbReference type="EMBL" id="BAAABU010000016">
    <property type="protein sequence ID" value="GAA0248116.1"/>
    <property type="molecule type" value="Genomic_DNA"/>
</dbReference>
<gene>
    <name evidence="2" type="ORF">GCM10010492_54860</name>
</gene>
<evidence type="ECO:0008006" key="4">
    <source>
        <dbReference type="Google" id="ProtNLM"/>
    </source>
</evidence>
<name>A0ABN0UF00_9PSEU</name>
<sequence length="215" mass="23034">MALLAAACTTAPPQAVTPTPAPTTTTAPTSTPAPAELAPQRVRAATLPADALDRFGVPEAGADSNGQRRQLPLPCAEPKTTGHQVFGYHVNHFREWKNRGFQFVHVVTWYQDRTGADAVTKTQDLAQSCREYVYSTRDTGDHTLKVTAPITLPTPPGVSAAYTYCEDNGTTHACWALLGHDDLTSTLTTFAATRDQSLTLLSEMLPAAAELLTKA</sequence>
<evidence type="ECO:0000256" key="1">
    <source>
        <dbReference type="SAM" id="MobiDB-lite"/>
    </source>
</evidence>
<organism evidence="2 3">
    <name type="scientific">Saccharothrix mutabilis subsp. mutabilis</name>
    <dbReference type="NCBI Taxonomy" id="66855"/>
    <lineage>
        <taxon>Bacteria</taxon>
        <taxon>Bacillati</taxon>
        <taxon>Actinomycetota</taxon>
        <taxon>Actinomycetes</taxon>
        <taxon>Pseudonocardiales</taxon>
        <taxon>Pseudonocardiaceae</taxon>
        <taxon>Saccharothrix</taxon>
    </lineage>
</organism>
<comment type="caution">
    <text evidence="2">The sequence shown here is derived from an EMBL/GenBank/DDBJ whole genome shotgun (WGS) entry which is preliminary data.</text>
</comment>
<evidence type="ECO:0000313" key="3">
    <source>
        <dbReference type="Proteomes" id="UP001500416"/>
    </source>
</evidence>
<protein>
    <recommendedName>
        <fullName evidence="4">PknH-like extracellular domain-containing protein</fullName>
    </recommendedName>
</protein>
<proteinExistence type="predicted"/>
<evidence type="ECO:0000313" key="2">
    <source>
        <dbReference type="EMBL" id="GAA0248116.1"/>
    </source>
</evidence>
<dbReference type="RefSeq" id="WP_343936798.1">
    <property type="nucleotide sequence ID" value="NZ_BAAABU010000016.1"/>
</dbReference>
<reference evidence="2 3" key="1">
    <citation type="journal article" date="2019" name="Int. J. Syst. Evol. Microbiol.">
        <title>The Global Catalogue of Microorganisms (GCM) 10K type strain sequencing project: providing services to taxonomists for standard genome sequencing and annotation.</title>
        <authorList>
            <consortium name="The Broad Institute Genomics Platform"/>
            <consortium name="The Broad Institute Genome Sequencing Center for Infectious Disease"/>
            <person name="Wu L."/>
            <person name="Ma J."/>
        </authorList>
    </citation>
    <scope>NUCLEOTIDE SEQUENCE [LARGE SCALE GENOMIC DNA]</scope>
    <source>
        <strain evidence="2 3">JCM 3380</strain>
    </source>
</reference>